<feature type="compositionally biased region" description="Polar residues" evidence="1">
    <location>
        <begin position="407"/>
        <end position="430"/>
    </location>
</feature>
<evidence type="ECO:0000313" key="4">
    <source>
        <dbReference type="Proteomes" id="UP000228934"/>
    </source>
</evidence>
<feature type="compositionally biased region" description="Polar residues" evidence="1">
    <location>
        <begin position="104"/>
        <end position="122"/>
    </location>
</feature>
<feature type="region of interest" description="Disordered" evidence="1">
    <location>
        <begin position="402"/>
        <end position="433"/>
    </location>
</feature>
<proteinExistence type="predicted"/>
<keyword evidence="2" id="KW-0812">Transmembrane</keyword>
<protein>
    <submittedName>
        <fullName evidence="3">Uncharacterized protein</fullName>
    </submittedName>
</protein>
<feature type="compositionally biased region" description="Basic and acidic residues" evidence="1">
    <location>
        <begin position="204"/>
        <end position="223"/>
    </location>
</feature>
<feature type="compositionally biased region" description="Low complexity" evidence="1">
    <location>
        <begin position="301"/>
        <end position="313"/>
    </location>
</feature>
<feature type="region of interest" description="Disordered" evidence="1">
    <location>
        <begin position="104"/>
        <end position="126"/>
    </location>
</feature>
<accession>A0A2G9SC92</accession>
<dbReference type="Proteomes" id="UP000228934">
    <property type="component" value="Unassembled WGS sequence"/>
</dbReference>
<reference evidence="4" key="1">
    <citation type="journal article" date="2017" name="Nat. Commun.">
        <title>The North American bullfrog draft genome provides insight into hormonal regulation of long noncoding RNA.</title>
        <authorList>
            <person name="Hammond S.A."/>
            <person name="Warren R.L."/>
            <person name="Vandervalk B.P."/>
            <person name="Kucuk E."/>
            <person name="Khan H."/>
            <person name="Gibb E.A."/>
            <person name="Pandoh P."/>
            <person name="Kirk H."/>
            <person name="Zhao Y."/>
            <person name="Jones M."/>
            <person name="Mungall A.J."/>
            <person name="Coope R."/>
            <person name="Pleasance S."/>
            <person name="Moore R.A."/>
            <person name="Holt R.A."/>
            <person name="Round J.M."/>
            <person name="Ohora S."/>
            <person name="Walle B.V."/>
            <person name="Veldhoen N."/>
            <person name="Helbing C.C."/>
            <person name="Birol I."/>
        </authorList>
    </citation>
    <scope>NUCLEOTIDE SEQUENCE [LARGE SCALE GENOMIC DNA]</scope>
</reference>
<name>A0A2G9SC92_AQUCT</name>
<keyword evidence="2" id="KW-0472">Membrane</keyword>
<evidence type="ECO:0000256" key="2">
    <source>
        <dbReference type="SAM" id="Phobius"/>
    </source>
</evidence>
<sequence>MFIVDDLNKKIHYLFSSVLHVPMFCSFMHPVFLFYILVCVRAFVSAMFFFCILAKFRLAMHDARSSTHCRALADKKLQMCLRKARSLQDHMLLPAIPQALSPAYSSPQGGAINQSTSDQTISDKIPMKRQTMPETNTKEDFTSTPLTHLFASSHELLPSSAESSSLSPSEHCPCSKTFSNYRAPTDPISPESSSTSVQCTADKMVRTDDSSPDPHNKKPRGERSNNGSPDNGKVAEEHEAKDGLLTLRKMKLNGIKSGSLPSLLFPWARRTQVQSPDRSNPPSYCHKSVSTEIHVSEDKVGSSSVASVSPAGSTGFTIQPGNVSSRTNSQDTLLDRHSELNISEPSKVEAPKSKGLVRSLAEQFQRLQGGSPKRSSFGVNFTGIDSFEQKPSVGDHIQDSLNRLDTESNPQPLISQENKSVSTDQTSTSPESDDGFCNLNGSSLHHLSNQNDESFKELQLEADSSNHGKFYYKAGKKVKFGSTVHLPASLPTNQWVDNVSRYYSPQMDGTNVEHRAHPILDNTSARKQVAGRGLSRTPTAEIERSLCGTTHSPVSKALRLQLFSMVVLSQDMWEDNLKSLANRVSSVQQNAGHHSMCEQGPKLIVNFFFPQVNPGGRHMIALRRDLSLAVSIGHSQ</sequence>
<evidence type="ECO:0000256" key="1">
    <source>
        <dbReference type="SAM" id="MobiDB-lite"/>
    </source>
</evidence>
<keyword evidence="2" id="KW-1133">Transmembrane helix</keyword>
<feature type="region of interest" description="Disordered" evidence="1">
    <location>
        <begin position="301"/>
        <end position="331"/>
    </location>
</feature>
<feature type="transmembrane region" description="Helical" evidence="2">
    <location>
        <begin position="32"/>
        <end position="54"/>
    </location>
</feature>
<evidence type="ECO:0000313" key="3">
    <source>
        <dbReference type="EMBL" id="PIO37714.1"/>
    </source>
</evidence>
<feature type="region of interest" description="Disordered" evidence="1">
    <location>
        <begin position="204"/>
        <end position="237"/>
    </location>
</feature>
<feature type="compositionally biased region" description="Polar residues" evidence="1">
    <location>
        <begin position="314"/>
        <end position="331"/>
    </location>
</feature>
<dbReference type="EMBL" id="KV924655">
    <property type="protein sequence ID" value="PIO37714.1"/>
    <property type="molecule type" value="Genomic_DNA"/>
</dbReference>
<gene>
    <name evidence="3" type="ORF">AB205_0014010</name>
</gene>
<keyword evidence="4" id="KW-1185">Reference proteome</keyword>
<organism evidence="3 4">
    <name type="scientific">Aquarana catesbeiana</name>
    <name type="common">American bullfrog</name>
    <name type="synonym">Rana catesbeiana</name>
    <dbReference type="NCBI Taxonomy" id="8400"/>
    <lineage>
        <taxon>Eukaryota</taxon>
        <taxon>Metazoa</taxon>
        <taxon>Chordata</taxon>
        <taxon>Craniata</taxon>
        <taxon>Vertebrata</taxon>
        <taxon>Euteleostomi</taxon>
        <taxon>Amphibia</taxon>
        <taxon>Batrachia</taxon>
        <taxon>Anura</taxon>
        <taxon>Neobatrachia</taxon>
        <taxon>Ranoidea</taxon>
        <taxon>Ranidae</taxon>
        <taxon>Aquarana</taxon>
    </lineage>
</organism>
<dbReference type="OrthoDB" id="205782at2759"/>
<dbReference type="AlphaFoldDB" id="A0A2G9SC92"/>